<evidence type="ECO:0000313" key="3">
    <source>
        <dbReference type="Proteomes" id="UP000616595"/>
    </source>
</evidence>
<dbReference type="Gene3D" id="3.40.50.1010">
    <property type="entry name" value="5'-nuclease"/>
    <property type="match status" value="1"/>
</dbReference>
<dbReference type="InterPro" id="IPR025605">
    <property type="entry name" value="OST-HTH/LOTUS_dom"/>
</dbReference>
<evidence type="ECO:0000313" key="2">
    <source>
        <dbReference type="EMBL" id="MBC3887369.1"/>
    </source>
</evidence>
<dbReference type="GO" id="GO:0004540">
    <property type="term" value="F:RNA nuclease activity"/>
    <property type="evidence" value="ECO:0007669"/>
    <property type="project" value="InterPro"/>
</dbReference>
<organism evidence="2 3">
    <name type="scientific">Acetobacterium paludosum</name>
    <dbReference type="NCBI Taxonomy" id="52693"/>
    <lineage>
        <taxon>Bacteria</taxon>
        <taxon>Bacillati</taxon>
        <taxon>Bacillota</taxon>
        <taxon>Clostridia</taxon>
        <taxon>Eubacteriales</taxon>
        <taxon>Eubacteriaceae</taxon>
        <taxon>Acetobacterium</taxon>
    </lineage>
</organism>
<proteinExistence type="predicted"/>
<dbReference type="PANTHER" id="PTHR35811">
    <property type="entry name" value="SLR1870 PROTEIN"/>
    <property type="match status" value="1"/>
</dbReference>
<dbReference type="Proteomes" id="UP000616595">
    <property type="component" value="Unassembled WGS sequence"/>
</dbReference>
<dbReference type="OrthoDB" id="9783963at2"/>
<gene>
    <name evidence="2" type="ORF">GH810_03480</name>
</gene>
<dbReference type="CDD" id="cd11297">
    <property type="entry name" value="PIN_LabA-like_N_1"/>
    <property type="match status" value="1"/>
</dbReference>
<name>A0A923HRE5_9FIRM</name>
<dbReference type="Pfam" id="PF01936">
    <property type="entry name" value="NYN"/>
    <property type="match status" value="1"/>
</dbReference>
<dbReference type="PROSITE" id="PS51644">
    <property type="entry name" value="HTH_OST"/>
    <property type="match status" value="2"/>
</dbReference>
<feature type="domain" description="HTH OST-type" evidence="1">
    <location>
        <begin position="251"/>
        <end position="322"/>
    </location>
</feature>
<dbReference type="PANTHER" id="PTHR35811:SF1">
    <property type="entry name" value="HTH OST-TYPE DOMAIN-CONTAINING PROTEIN"/>
    <property type="match status" value="1"/>
</dbReference>
<feature type="domain" description="HTH OST-type" evidence="1">
    <location>
        <begin position="174"/>
        <end position="248"/>
    </location>
</feature>
<sequence>MEELFLSENNIALLIDVDNVSAKYVKSIFDELNAFGTVSIRRIYGNWKRTYGWNEDILLEYSIQPIQQFDYTKGKNATDMAMVIDAMDMLYTHHIDVFCIVTSDSDFTKLAMRLRESQAYVIGMGESKTPMALTKACNRFLHLDLIASDEPKVEEIKENVPNEKNAEIPEAMESNVTPISQIQESILNMIAESDCLTLGEVGSSLGKLFTDFDVRNYGYSKLNVFIREEFPKIQIEEKDGSFFVKMKNDVDIITVKREIIEIIKSNHGVVGNLSIIHNALKTKHNHFNLKDYGYSRFSSLLRSIDEISVDGNKVKLKGKNKK</sequence>
<dbReference type="AlphaFoldDB" id="A0A923HRE5"/>
<dbReference type="CDD" id="cd10146">
    <property type="entry name" value="LabA_like_C"/>
    <property type="match status" value="1"/>
</dbReference>
<dbReference type="Pfam" id="PF12872">
    <property type="entry name" value="OST-HTH"/>
    <property type="match status" value="2"/>
</dbReference>
<dbReference type="Gene3D" id="3.30.420.610">
    <property type="entry name" value="LOTUS domain-like"/>
    <property type="match status" value="2"/>
</dbReference>
<keyword evidence="3" id="KW-1185">Reference proteome</keyword>
<accession>A0A923HRE5</accession>
<reference evidence="2" key="2">
    <citation type="submission" date="2020-10" db="EMBL/GenBank/DDBJ databases">
        <title>Comparative genomics of the Acetobacterium genus.</title>
        <authorList>
            <person name="Marshall C."/>
            <person name="May H."/>
            <person name="Norman S."/>
        </authorList>
    </citation>
    <scope>NUCLEOTIDE SEQUENCE</scope>
    <source>
        <strain evidence="2">DER-2019</strain>
    </source>
</reference>
<protein>
    <submittedName>
        <fullName evidence="2">NYN domain-containing protein</fullName>
    </submittedName>
</protein>
<dbReference type="InterPro" id="IPR041966">
    <property type="entry name" value="LOTUS-like"/>
</dbReference>
<comment type="caution">
    <text evidence="2">The sequence shown here is derived from an EMBL/GenBank/DDBJ whole genome shotgun (WGS) entry which is preliminary data.</text>
</comment>
<reference evidence="2" key="1">
    <citation type="submission" date="2019-10" db="EMBL/GenBank/DDBJ databases">
        <authorList>
            <person name="Ross D.E."/>
            <person name="Gulliver D."/>
        </authorList>
    </citation>
    <scope>NUCLEOTIDE SEQUENCE</scope>
    <source>
        <strain evidence="2">DER-2019</strain>
    </source>
</reference>
<dbReference type="InterPro" id="IPR021139">
    <property type="entry name" value="NYN"/>
</dbReference>
<dbReference type="EMBL" id="WJBD01000003">
    <property type="protein sequence ID" value="MBC3887369.1"/>
    <property type="molecule type" value="Genomic_DNA"/>
</dbReference>
<evidence type="ECO:0000259" key="1">
    <source>
        <dbReference type="PROSITE" id="PS51644"/>
    </source>
</evidence>